<keyword evidence="7" id="KW-0408">Iron</keyword>
<dbReference type="CDD" id="cd03478">
    <property type="entry name" value="Rieske_AIFL_N"/>
    <property type="match status" value="1"/>
</dbReference>
<gene>
    <name evidence="10" type="ordered locus">Rmar_0914</name>
</gene>
<proteinExistence type="predicted"/>
<keyword evidence="3" id="KW-0001">2Fe-2S</keyword>
<dbReference type="Gene3D" id="3.50.50.60">
    <property type="entry name" value="FAD/NAD(P)-binding domain"/>
    <property type="match status" value="2"/>
</dbReference>
<organism evidence="10 11">
    <name type="scientific">Rhodothermus marinus (strain ATCC 43812 / DSM 4252 / R-10)</name>
    <name type="common">Rhodothermus obamensis</name>
    <dbReference type="NCBI Taxonomy" id="518766"/>
    <lineage>
        <taxon>Bacteria</taxon>
        <taxon>Pseudomonadati</taxon>
        <taxon>Rhodothermota</taxon>
        <taxon>Rhodothermia</taxon>
        <taxon>Rhodothermales</taxon>
        <taxon>Rhodothermaceae</taxon>
        <taxon>Rhodothermus</taxon>
    </lineage>
</organism>
<protein>
    <submittedName>
        <fullName evidence="10">FAD-dependent pyridine nucleotide-disulphide oxidoreductase</fullName>
    </submittedName>
</protein>
<accession>D0MH23</accession>
<evidence type="ECO:0000313" key="11">
    <source>
        <dbReference type="Proteomes" id="UP000002221"/>
    </source>
</evidence>
<evidence type="ECO:0000256" key="7">
    <source>
        <dbReference type="ARBA" id="ARBA00023004"/>
    </source>
</evidence>
<dbReference type="OrthoDB" id="9792592at2"/>
<dbReference type="PRINTS" id="PR00368">
    <property type="entry name" value="FADPNR"/>
</dbReference>
<dbReference type="SUPFAM" id="SSF51905">
    <property type="entry name" value="FAD/NAD(P)-binding domain"/>
    <property type="match status" value="2"/>
</dbReference>
<dbReference type="Proteomes" id="UP000002221">
    <property type="component" value="Chromosome"/>
</dbReference>
<dbReference type="InterPro" id="IPR036188">
    <property type="entry name" value="FAD/NAD-bd_sf"/>
</dbReference>
<dbReference type="HOGENOM" id="CLU_003291_4_2_10"/>
<dbReference type="GO" id="GO:0016651">
    <property type="term" value="F:oxidoreductase activity, acting on NAD(P)H"/>
    <property type="evidence" value="ECO:0007669"/>
    <property type="project" value="TreeGrafter"/>
</dbReference>
<dbReference type="GO" id="GO:0046872">
    <property type="term" value="F:metal ion binding"/>
    <property type="evidence" value="ECO:0007669"/>
    <property type="project" value="UniProtKB-KW"/>
</dbReference>
<evidence type="ECO:0000313" key="10">
    <source>
        <dbReference type="EMBL" id="ACY47808.1"/>
    </source>
</evidence>
<evidence type="ECO:0000256" key="4">
    <source>
        <dbReference type="ARBA" id="ARBA00022723"/>
    </source>
</evidence>
<dbReference type="InterPro" id="IPR036922">
    <property type="entry name" value="Rieske_2Fe-2S_sf"/>
</dbReference>
<dbReference type="GO" id="GO:0005737">
    <property type="term" value="C:cytoplasm"/>
    <property type="evidence" value="ECO:0007669"/>
    <property type="project" value="TreeGrafter"/>
</dbReference>
<dbReference type="AlphaFoldDB" id="D0MH23"/>
<dbReference type="KEGG" id="rmr:Rmar_0914"/>
<dbReference type="Gene3D" id="2.102.10.10">
    <property type="entry name" value="Rieske [2Fe-2S] iron-sulphur domain"/>
    <property type="match status" value="1"/>
</dbReference>
<evidence type="ECO:0000259" key="9">
    <source>
        <dbReference type="PROSITE" id="PS51296"/>
    </source>
</evidence>
<dbReference type="InterPro" id="IPR023753">
    <property type="entry name" value="FAD/NAD-binding_dom"/>
</dbReference>
<dbReference type="GO" id="GO:0051537">
    <property type="term" value="F:2 iron, 2 sulfur cluster binding"/>
    <property type="evidence" value="ECO:0007669"/>
    <property type="project" value="UniProtKB-KW"/>
</dbReference>
<dbReference type="PANTHER" id="PTHR43557">
    <property type="entry name" value="APOPTOSIS-INDUCING FACTOR 1"/>
    <property type="match status" value="1"/>
</dbReference>
<dbReference type="Gene3D" id="3.30.390.30">
    <property type="match status" value="1"/>
</dbReference>
<evidence type="ECO:0000256" key="6">
    <source>
        <dbReference type="ARBA" id="ARBA00023002"/>
    </source>
</evidence>
<dbReference type="Pfam" id="PF14759">
    <property type="entry name" value="Reductase_C"/>
    <property type="match status" value="1"/>
</dbReference>
<keyword evidence="4" id="KW-0479">Metal-binding</keyword>
<keyword evidence="5" id="KW-0274">FAD</keyword>
<feature type="domain" description="Rieske" evidence="9">
    <location>
        <begin position="3"/>
        <end position="99"/>
    </location>
</feature>
<dbReference type="PROSITE" id="PS51296">
    <property type="entry name" value="RIESKE"/>
    <property type="match status" value="1"/>
</dbReference>
<keyword evidence="6" id="KW-0560">Oxidoreductase</keyword>
<name>D0MH23_RHOM4</name>
<dbReference type="eggNOG" id="COG0446">
    <property type="taxonomic scope" value="Bacteria"/>
</dbReference>
<dbReference type="InterPro" id="IPR016156">
    <property type="entry name" value="FAD/NAD-linked_Rdtase_dimer_sf"/>
</dbReference>
<dbReference type="Pfam" id="PF07992">
    <property type="entry name" value="Pyr_redox_2"/>
    <property type="match status" value="1"/>
</dbReference>
<keyword evidence="8" id="KW-0411">Iron-sulfur</keyword>
<keyword evidence="2" id="KW-0285">Flavoprotein</keyword>
<dbReference type="PANTHER" id="PTHR43557:SF2">
    <property type="entry name" value="RIESKE DOMAIN-CONTAINING PROTEIN-RELATED"/>
    <property type="match status" value="1"/>
</dbReference>
<reference evidence="10 11" key="1">
    <citation type="journal article" date="2009" name="Stand. Genomic Sci.">
        <title>Complete genome sequence of Rhodothermus marinus type strain (R-10).</title>
        <authorList>
            <person name="Nolan M."/>
            <person name="Tindall B.J."/>
            <person name="Pomrenke H."/>
            <person name="Lapidus A."/>
            <person name="Copeland A."/>
            <person name="Glavina Del Rio T."/>
            <person name="Lucas S."/>
            <person name="Chen F."/>
            <person name="Tice H."/>
            <person name="Cheng J.F."/>
            <person name="Saunders E."/>
            <person name="Han C."/>
            <person name="Bruce D."/>
            <person name="Goodwin L."/>
            <person name="Chain P."/>
            <person name="Pitluck S."/>
            <person name="Ovchinikova G."/>
            <person name="Pati A."/>
            <person name="Ivanova N."/>
            <person name="Mavromatis K."/>
            <person name="Chen A."/>
            <person name="Palaniappan K."/>
            <person name="Land M."/>
            <person name="Hauser L."/>
            <person name="Chang Y.J."/>
            <person name="Jeffries C.D."/>
            <person name="Brettin T."/>
            <person name="Goker M."/>
            <person name="Bristow J."/>
            <person name="Eisen J.A."/>
            <person name="Markowitz V."/>
            <person name="Hugenholtz P."/>
            <person name="Kyrpides N.C."/>
            <person name="Klenk H.P."/>
            <person name="Detter J.C."/>
        </authorList>
    </citation>
    <scope>NUCLEOTIDE SEQUENCE [LARGE SCALE GENOMIC DNA]</scope>
    <source>
        <strain evidence="11">ATCC 43812 / DSM 4252 / R-10</strain>
    </source>
</reference>
<dbReference type="eggNOG" id="COG2146">
    <property type="taxonomic scope" value="Bacteria"/>
</dbReference>
<dbReference type="InterPro" id="IPR028202">
    <property type="entry name" value="Reductase_C"/>
</dbReference>
<evidence type="ECO:0000256" key="1">
    <source>
        <dbReference type="ARBA" id="ARBA00001974"/>
    </source>
</evidence>
<dbReference type="InterPro" id="IPR017941">
    <property type="entry name" value="Rieske_2Fe-2S"/>
</dbReference>
<dbReference type="RefSeq" id="WP_012843420.1">
    <property type="nucleotide sequence ID" value="NC_013501.1"/>
</dbReference>
<dbReference type="PRINTS" id="PR00411">
    <property type="entry name" value="PNDRDTASEI"/>
</dbReference>
<dbReference type="STRING" id="518766.Rmar_0914"/>
<sequence>MPIYPVARVDELADGQMKQVQAGETELLLVRLDGQFYALGARCTHYGAPLATGALHGERIICPWHHACFHVRTGEHLEPPGMDHLPRFPVRVEDDQVLVELPDTVEGRRAPTLARRDPQEARTCVVVGSGCAGAYAVEAARAQGFRGRVLWVAGGEFPPIDRPNLSKEYLAGEAPEEWMPLRDPSFYEAADIEVVQGRPAAALDAAAKTITLADGEVLRYDVAVVAPGARPRRLEVPGAELAGIFTLRTIEDSRAIRAAAREARRAVVVGASFIGMEVAQSLRHLGLEVTVVAPESVPFERTLGVEVGRVLQTLHEENGVAFRLGHTVQAFEGTDRVQQVVLNGGSRLAAELVVVGVGVQPATDFVQGVQKAPDGSIIVDAFLQAAEGLFVAGDAARFPDWRTGAPIRIEHWRLAAQHGRLAGANAAGARRAYRGVPFFWTRQFGVSLQYLGYVDAWDEVVLDGDPSARKFLAFYLRGEQVWAVAGMGRGYEMARLHGLLLEEGLPVLESVRSYLLSR</sequence>
<evidence type="ECO:0000256" key="2">
    <source>
        <dbReference type="ARBA" id="ARBA00022630"/>
    </source>
</evidence>
<evidence type="ECO:0000256" key="8">
    <source>
        <dbReference type="ARBA" id="ARBA00023014"/>
    </source>
</evidence>
<dbReference type="SUPFAM" id="SSF50022">
    <property type="entry name" value="ISP domain"/>
    <property type="match status" value="1"/>
</dbReference>
<comment type="cofactor">
    <cofactor evidence="1">
        <name>FAD</name>
        <dbReference type="ChEBI" id="CHEBI:57692"/>
    </cofactor>
</comment>
<evidence type="ECO:0000256" key="5">
    <source>
        <dbReference type="ARBA" id="ARBA00022827"/>
    </source>
</evidence>
<dbReference type="EMBL" id="CP001807">
    <property type="protein sequence ID" value="ACY47808.1"/>
    <property type="molecule type" value="Genomic_DNA"/>
</dbReference>
<dbReference type="Pfam" id="PF00355">
    <property type="entry name" value="Rieske"/>
    <property type="match status" value="1"/>
</dbReference>
<keyword evidence="11" id="KW-1185">Reference proteome</keyword>
<dbReference type="InterPro" id="IPR050446">
    <property type="entry name" value="FAD-oxidoreductase/Apoptosis"/>
</dbReference>
<evidence type="ECO:0000256" key="3">
    <source>
        <dbReference type="ARBA" id="ARBA00022714"/>
    </source>
</evidence>
<dbReference type="SUPFAM" id="SSF55424">
    <property type="entry name" value="FAD/NAD-linked reductases, dimerisation (C-terminal) domain"/>
    <property type="match status" value="1"/>
</dbReference>